<dbReference type="EMBL" id="QDKG01000004">
    <property type="protein sequence ID" value="PVH24733.1"/>
    <property type="molecule type" value="Genomic_DNA"/>
</dbReference>
<comment type="catalytic activity">
    <reaction evidence="10">
        <text>Mg(2+)(in) = Mg(2+)(out)</text>
        <dbReference type="Rhea" id="RHEA:29827"/>
        <dbReference type="ChEBI" id="CHEBI:18420"/>
    </reaction>
</comment>
<dbReference type="PANTHER" id="PTHR46494">
    <property type="entry name" value="CORA FAMILY METAL ION TRANSPORTER (EUROFUNG)"/>
    <property type="match status" value="1"/>
</dbReference>
<dbReference type="Proteomes" id="UP000245627">
    <property type="component" value="Unassembled WGS sequence"/>
</dbReference>
<evidence type="ECO:0000256" key="2">
    <source>
        <dbReference type="ARBA" id="ARBA00009765"/>
    </source>
</evidence>
<dbReference type="Pfam" id="PF01544">
    <property type="entry name" value="CorA"/>
    <property type="match status" value="1"/>
</dbReference>
<evidence type="ECO:0000256" key="10">
    <source>
        <dbReference type="ARBA" id="ARBA00034269"/>
    </source>
</evidence>
<sequence>MIQHVLSSEVNGFDWYDITHPSEGDFNELATRYNLHESTIRNCFEVGHLPKIEVYPDYQFLILRSIAAKYPEHSDVLIELTERISIFYGDKFIITVHRAQIEWLDKIKQTPADNAKLKGTKHVVNLLVSQALKTFEHEVIYTFADKIDQYEEFVFLHSRRKPFMKKLYYLKRQIDLIRIILTLYQDLVEYFHIPERVSTFHRNLHDLYKRTDTLYRNLAENTSQLLSMYFNIESNHTNEIMRTLTIISVFFMPLTFVVGVYGMNFVDMPELESKYGYPAVLLFMLLLSLAIYFWFKKKRWL</sequence>
<evidence type="ECO:0000256" key="5">
    <source>
        <dbReference type="ARBA" id="ARBA00022692"/>
    </source>
</evidence>
<dbReference type="Gene3D" id="3.30.460.20">
    <property type="entry name" value="CorA soluble domain-like"/>
    <property type="match status" value="1"/>
</dbReference>
<evidence type="ECO:0000256" key="9">
    <source>
        <dbReference type="ARBA" id="ARBA00023136"/>
    </source>
</evidence>
<reference evidence="13 14" key="1">
    <citation type="submission" date="2018-04" db="EMBL/GenBank/DDBJ databases">
        <title>Sphingobacterium cortibacter sp. nov.</title>
        <authorList>
            <person name="Li Y."/>
        </authorList>
    </citation>
    <scope>NUCLEOTIDE SEQUENCE [LARGE SCALE GENOMIC DNA]</scope>
    <source>
        <strain evidence="13 14">2c-3</strain>
    </source>
</reference>
<evidence type="ECO:0000256" key="4">
    <source>
        <dbReference type="ARBA" id="ARBA00022475"/>
    </source>
</evidence>
<dbReference type="GO" id="GO:0005886">
    <property type="term" value="C:plasma membrane"/>
    <property type="evidence" value="ECO:0007669"/>
    <property type="project" value="UniProtKB-SubCell"/>
</dbReference>
<evidence type="ECO:0000313" key="13">
    <source>
        <dbReference type="EMBL" id="PVH24733.1"/>
    </source>
</evidence>
<dbReference type="SUPFAM" id="SSF143865">
    <property type="entry name" value="CorA soluble domain-like"/>
    <property type="match status" value="1"/>
</dbReference>
<gene>
    <name evidence="13" type="ORF">DC487_11435</name>
</gene>
<keyword evidence="3" id="KW-0813">Transport</keyword>
<feature type="transmembrane region" description="Helical" evidence="12">
    <location>
        <begin position="275"/>
        <end position="295"/>
    </location>
</feature>
<comment type="caution">
    <text evidence="13">The sequence shown here is derived from an EMBL/GenBank/DDBJ whole genome shotgun (WGS) entry which is preliminary data.</text>
</comment>
<dbReference type="RefSeq" id="WP_116776117.1">
    <property type="nucleotide sequence ID" value="NZ_QDKG01000004.1"/>
</dbReference>
<keyword evidence="14" id="KW-1185">Reference proteome</keyword>
<feature type="transmembrane region" description="Helical" evidence="12">
    <location>
        <begin position="244"/>
        <end position="263"/>
    </location>
</feature>
<organism evidence="13 14">
    <name type="scientific">Sphingobacterium corticibacter</name>
    <dbReference type="NCBI Taxonomy" id="2171749"/>
    <lineage>
        <taxon>Bacteria</taxon>
        <taxon>Pseudomonadati</taxon>
        <taxon>Bacteroidota</taxon>
        <taxon>Sphingobacteriia</taxon>
        <taxon>Sphingobacteriales</taxon>
        <taxon>Sphingobacteriaceae</taxon>
        <taxon>Sphingobacterium</taxon>
    </lineage>
</organism>
<protein>
    <submittedName>
        <fullName evidence="13">Magnesium transporter CorA</fullName>
    </submittedName>
</protein>
<dbReference type="SUPFAM" id="SSF144083">
    <property type="entry name" value="Magnesium transport protein CorA, transmembrane region"/>
    <property type="match status" value="1"/>
</dbReference>
<dbReference type="AlphaFoldDB" id="A0A2T8HH57"/>
<evidence type="ECO:0000256" key="8">
    <source>
        <dbReference type="ARBA" id="ARBA00023065"/>
    </source>
</evidence>
<dbReference type="InterPro" id="IPR045861">
    <property type="entry name" value="CorA_cytoplasmic_dom"/>
</dbReference>
<proteinExistence type="inferred from homology"/>
<name>A0A2T8HH57_9SPHI</name>
<keyword evidence="4" id="KW-1003">Cell membrane</keyword>
<keyword evidence="6" id="KW-0460">Magnesium</keyword>
<dbReference type="InterPro" id="IPR045863">
    <property type="entry name" value="CorA_TM1_TM2"/>
</dbReference>
<dbReference type="GO" id="GO:0015095">
    <property type="term" value="F:magnesium ion transmembrane transporter activity"/>
    <property type="evidence" value="ECO:0007669"/>
    <property type="project" value="TreeGrafter"/>
</dbReference>
<evidence type="ECO:0000256" key="1">
    <source>
        <dbReference type="ARBA" id="ARBA00004651"/>
    </source>
</evidence>
<keyword evidence="9 12" id="KW-0472">Membrane</keyword>
<dbReference type="InterPro" id="IPR002523">
    <property type="entry name" value="MgTranspt_CorA/ZnTranspt_ZntB"/>
</dbReference>
<dbReference type="GO" id="GO:0050897">
    <property type="term" value="F:cobalt ion binding"/>
    <property type="evidence" value="ECO:0007669"/>
    <property type="project" value="TreeGrafter"/>
</dbReference>
<dbReference type="GO" id="GO:0015087">
    <property type="term" value="F:cobalt ion transmembrane transporter activity"/>
    <property type="evidence" value="ECO:0007669"/>
    <property type="project" value="TreeGrafter"/>
</dbReference>
<keyword evidence="7 12" id="KW-1133">Transmembrane helix</keyword>
<comment type="similarity">
    <text evidence="2">Belongs to the CorA metal ion transporter (MIT) (TC 1.A.35) family.</text>
</comment>
<accession>A0A2T8HH57</accession>
<dbReference type="GO" id="GO:0000287">
    <property type="term" value="F:magnesium ion binding"/>
    <property type="evidence" value="ECO:0007669"/>
    <property type="project" value="TreeGrafter"/>
</dbReference>
<evidence type="ECO:0000256" key="7">
    <source>
        <dbReference type="ARBA" id="ARBA00022989"/>
    </source>
</evidence>
<comment type="function">
    <text evidence="11">Mediates influx of magnesium ions. Alternates between open and closed states. Activated by low cytoplasmic Mg(2+) levels. Inactive when cytoplasmic Mg(2+) levels are high.</text>
</comment>
<evidence type="ECO:0000256" key="6">
    <source>
        <dbReference type="ARBA" id="ARBA00022842"/>
    </source>
</evidence>
<comment type="subcellular location">
    <subcellularLocation>
        <location evidence="1">Cell membrane</location>
        <topology evidence="1">Multi-pass membrane protein</topology>
    </subcellularLocation>
</comment>
<evidence type="ECO:0000256" key="11">
    <source>
        <dbReference type="ARBA" id="ARBA00045497"/>
    </source>
</evidence>
<dbReference type="PANTHER" id="PTHR46494:SF1">
    <property type="entry name" value="CORA FAMILY METAL ION TRANSPORTER (EUROFUNG)"/>
    <property type="match status" value="1"/>
</dbReference>
<evidence type="ECO:0000256" key="12">
    <source>
        <dbReference type="SAM" id="Phobius"/>
    </source>
</evidence>
<dbReference type="Gene3D" id="1.20.58.340">
    <property type="entry name" value="Magnesium transport protein CorA, transmembrane region"/>
    <property type="match status" value="2"/>
</dbReference>
<evidence type="ECO:0000313" key="14">
    <source>
        <dbReference type="Proteomes" id="UP000245627"/>
    </source>
</evidence>
<keyword evidence="8" id="KW-0406">Ion transport</keyword>
<dbReference type="OrthoDB" id="9803416at2"/>
<evidence type="ECO:0000256" key="3">
    <source>
        <dbReference type="ARBA" id="ARBA00022448"/>
    </source>
</evidence>
<keyword evidence="5 12" id="KW-0812">Transmembrane</keyword>
<dbReference type="FunFam" id="1.20.58.340:FF:000004">
    <property type="entry name" value="Magnesium transport protein CorA"/>
    <property type="match status" value="1"/>
</dbReference>